<dbReference type="Pfam" id="PF13618">
    <property type="entry name" value="Gluconate_2-dh3"/>
    <property type="match status" value="1"/>
</dbReference>
<name>A0AAV3UAJ7_9ALTE</name>
<gene>
    <name evidence="2" type="ORF">GCM10025791_49900</name>
</gene>
<protein>
    <submittedName>
        <fullName evidence="2">Gluconate 2-dehydrogenase subunit 3 family protein</fullName>
    </submittedName>
</protein>
<organism evidence="2 3">
    <name type="scientific">Halioxenophilus aromaticivorans</name>
    <dbReference type="NCBI Taxonomy" id="1306992"/>
    <lineage>
        <taxon>Bacteria</taxon>
        <taxon>Pseudomonadati</taxon>
        <taxon>Pseudomonadota</taxon>
        <taxon>Gammaproteobacteria</taxon>
        <taxon>Alteromonadales</taxon>
        <taxon>Alteromonadaceae</taxon>
        <taxon>Halioxenophilus</taxon>
    </lineage>
</organism>
<dbReference type="AlphaFoldDB" id="A0AAV3UAJ7"/>
<accession>A0AAV3UAJ7</accession>
<keyword evidence="1" id="KW-0732">Signal</keyword>
<sequence>MNRREFLQCAAVLTAGTAFSSNLFALSQSQQNFLQGKTFVKQKPTLYSNEQRTLVADIAETIIPKTDTPGATEAAVPTFIELMAQYWLNSEENETLEKGLIIVDDKSKQHYGKTFSALTAQQKQELLQQLEQSAAEHPWYQRGNVRRAFVSSAPFICMIKELTVWGYFTSEIGCKQALRYNPMPMHFDGEVTLQDGEAAWAEFRL</sequence>
<feature type="chain" id="PRO_5044011024" evidence="1">
    <location>
        <begin position="26"/>
        <end position="205"/>
    </location>
</feature>
<dbReference type="InterPro" id="IPR027056">
    <property type="entry name" value="Gluconate_2DH_su3"/>
</dbReference>
<reference evidence="3" key="1">
    <citation type="journal article" date="2019" name="Int. J. Syst. Evol. Microbiol.">
        <title>The Global Catalogue of Microorganisms (GCM) 10K type strain sequencing project: providing services to taxonomists for standard genome sequencing and annotation.</title>
        <authorList>
            <consortium name="The Broad Institute Genomics Platform"/>
            <consortium name="The Broad Institute Genome Sequencing Center for Infectious Disease"/>
            <person name="Wu L."/>
            <person name="Ma J."/>
        </authorList>
    </citation>
    <scope>NUCLEOTIDE SEQUENCE [LARGE SCALE GENOMIC DNA]</scope>
    <source>
        <strain evidence="3">JCM 19134</strain>
    </source>
</reference>
<evidence type="ECO:0000256" key="1">
    <source>
        <dbReference type="SAM" id="SignalP"/>
    </source>
</evidence>
<dbReference type="RefSeq" id="WP_345428376.1">
    <property type="nucleotide sequence ID" value="NZ_AP031496.1"/>
</dbReference>
<evidence type="ECO:0000313" key="3">
    <source>
        <dbReference type="Proteomes" id="UP001409585"/>
    </source>
</evidence>
<dbReference type="EMBL" id="BAABLX010000080">
    <property type="protein sequence ID" value="GAA4962216.1"/>
    <property type="molecule type" value="Genomic_DNA"/>
</dbReference>
<evidence type="ECO:0000313" key="2">
    <source>
        <dbReference type="EMBL" id="GAA4962216.1"/>
    </source>
</evidence>
<keyword evidence="3" id="KW-1185">Reference proteome</keyword>
<feature type="signal peptide" evidence="1">
    <location>
        <begin position="1"/>
        <end position="25"/>
    </location>
</feature>
<proteinExistence type="predicted"/>
<comment type="caution">
    <text evidence="2">The sequence shown here is derived from an EMBL/GenBank/DDBJ whole genome shotgun (WGS) entry which is preliminary data.</text>
</comment>
<dbReference type="Proteomes" id="UP001409585">
    <property type="component" value="Unassembled WGS sequence"/>
</dbReference>